<evidence type="ECO:0000313" key="1">
    <source>
        <dbReference type="EMBL" id="MDN3204535.1"/>
    </source>
</evidence>
<dbReference type="RefSeq" id="WP_290000140.1">
    <property type="nucleotide sequence ID" value="NZ_JAUEPH010000004.1"/>
</dbReference>
<gene>
    <name evidence="1" type="ORF">QVH07_10265</name>
</gene>
<reference evidence="1" key="1">
    <citation type="submission" date="2023-06" db="EMBL/GenBank/DDBJ databases">
        <title>Robiginitalea aurantiacus sp. nov. and Algoriphagus sediminis sp. nov., isolated from coastal sediment.</title>
        <authorList>
            <person name="Zhou Z.Y."/>
            <person name="An J."/>
            <person name="Jia Y.W."/>
            <person name="Du Z.J."/>
        </authorList>
    </citation>
    <scope>NUCLEOTIDE SEQUENCE</scope>
    <source>
        <strain evidence="1">C2-7</strain>
    </source>
</reference>
<organism evidence="1 2">
    <name type="scientific">Algoriphagus sediminis</name>
    <dbReference type="NCBI Taxonomy" id="3057113"/>
    <lineage>
        <taxon>Bacteria</taxon>
        <taxon>Pseudomonadati</taxon>
        <taxon>Bacteroidota</taxon>
        <taxon>Cytophagia</taxon>
        <taxon>Cytophagales</taxon>
        <taxon>Cyclobacteriaceae</taxon>
        <taxon>Algoriphagus</taxon>
    </lineage>
</organism>
<evidence type="ECO:0000313" key="2">
    <source>
        <dbReference type="Proteomes" id="UP001171916"/>
    </source>
</evidence>
<proteinExistence type="predicted"/>
<name>A0ABT7YDD2_9BACT</name>
<comment type="caution">
    <text evidence="1">The sequence shown here is derived from an EMBL/GenBank/DDBJ whole genome shotgun (WGS) entry which is preliminary data.</text>
</comment>
<keyword evidence="2" id="KW-1185">Reference proteome</keyword>
<protein>
    <submittedName>
        <fullName evidence="1">Uncharacterized protein</fullName>
    </submittedName>
</protein>
<dbReference type="EMBL" id="JAUEPH010000004">
    <property type="protein sequence ID" value="MDN3204535.1"/>
    <property type="molecule type" value="Genomic_DNA"/>
</dbReference>
<sequence length="51" mass="5987">MKRICKENKSLLLPFIDRFLNEVSEIDQASVQWTLSQLFGSLQKEMSKDQI</sequence>
<dbReference type="Proteomes" id="UP001171916">
    <property type="component" value="Unassembled WGS sequence"/>
</dbReference>
<accession>A0ABT7YDD2</accession>